<dbReference type="EMBL" id="CM039437">
    <property type="protein sequence ID" value="KAI4305199.1"/>
    <property type="molecule type" value="Genomic_DNA"/>
</dbReference>
<name>A0ACB9L6P2_BAUVA</name>
<organism evidence="1 2">
    <name type="scientific">Bauhinia variegata</name>
    <name type="common">Purple orchid tree</name>
    <name type="synonym">Phanera variegata</name>
    <dbReference type="NCBI Taxonomy" id="167791"/>
    <lineage>
        <taxon>Eukaryota</taxon>
        <taxon>Viridiplantae</taxon>
        <taxon>Streptophyta</taxon>
        <taxon>Embryophyta</taxon>
        <taxon>Tracheophyta</taxon>
        <taxon>Spermatophyta</taxon>
        <taxon>Magnoliopsida</taxon>
        <taxon>eudicotyledons</taxon>
        <taxon>Gunneridae</taxon>
        <taxon>Pentapetalae</taxon>
        <taxon>rosids</taxon>
        <taxon>fabids</taxon>
        <taxon>Fabales</taxon>
        <taxon>Fabaceae</taxon>
        <taxon>Cercidoideae</taxon>
        <taxon>Cercideae</taxon>
        <taxon>Bauhiniinae</taxon>
        <taxon>Bauhinia</taxon>
    </lineage>
</organism>
<keyword evidence="2" id="KW-1185">Reference proteome</keyword>
<reference evidence="1 2" key="1">
    <citation type="journal article" date="2022" name="DNA Res.">
        <title>Chromosomal-level genome assembly of the orchid tree Bauhinia variegata (Leguminosae; Cercidoideae) supports the allotetraploid origin hypothesis of Bauhinia.</title>
        <authorList>
            <person name="Zhong Y."/>
            <person name="Chen Y."/>
            <person name="Zheng D."/>
            <person name="Pang J."/>
            <person name="Liu Y."/>
            <person name="Luo S."/>
            <person name="Meng S."/>
            <person name="Qian L."/>
            <person name="Wei D."/>
            <person name="Dai S."/>
            <person name="Zhou R."/>
        </authorList>
    </citation>
    <scope>NUCLEOTIDE SEQUENCE [LARGE SCALE GENOMIC DNA]</scope>
    <source>
        <strain evidence="1">BV-YZ2020</strain>
    </source>
</reference>
<proteinExistence type="predicted"/>
<accession>A0ACB9L6P2</accession>
<evidence type="ECO:0000313" key="2">
    <source>
        <dbReference type="Proteomes" id="UP000828941"/>
    </source>
</evidence>
<evidence type="ECO:0000313" key="1">
    <source>
        <dbReference type="EMBL" id="KAI4305199.1"/>
    </source>
</evidence>
<protein>
    <submittedName>
        <fullName evidence="1">Uncharacterized protein</fullName>
    </submittedName>
</protein>
<sequence>MNTYCSSLEPIKASKSYTMNNVYSVRRAASIHVKEHGTTSDQRPPPGTRNIPNAKSLKVLMFFNVNVINVLNLM</sequence>
<dbReference type="Proteomes" id="UP000828941">
    <property type="component" value="Chromosome 12"/>
</dbReference>
<comment type="caution">
    <text evidence="1">The sequence shown here is derived from an EMBL/GenBank/DDBJ whole genome shotgun (WGS) entry which is preliminary data.</text>
</comment>
<gene>
    <name evidence="1" type="ORF">L6164_028581</name>
</gene>